<evidence type="ECO:0000313" key="9">
    <source>
        <dbReference type="Proteomes" id="UP000053096"/>
    </source>
</evidence>
<evidence type="ECO:0000313" key="8">
    <source>
        <dbReference type="EMBL" id="CUI37458.1"/>
    </source>
</evidence>
<dbReference type="Proteomes" id="UP000092950">
    <property type="component" value="Chromosome"/>
</dbReference>
<comment type="subcellular location">
    <subcellularLocation>
        <location evidence="1">Membrane</location>
        <topology evidence="1">Multi-pass membrane protein</topology>
    </subcellularLocation>
</comment>
<feature type="transmembrane region" description="Helical" evidence="6">
    <location>
        <begin position="234"/>
        <end position="256"/>
    </location>
</feature>
<keyword evidence="3 6" id="KW-0812">Transmembrane</keyword>
<dbReference type="EMBL" id="CYTV01000001">
    <property type="protein sequence ID" value="CUI37458.1"/>
    <property type="molecule type" value="Genomic_DNA"/>
</dbReference>
<reference evidence="7 10" key="2">
    <citation type="submission" date="2016-07" db="EMBL/GenBank/DDBJ databases">
        <title>Complete genome sequences of Bordetella pseudohinzii.</title>
        <authorList>
            <person name="Spilker T."/>
            <person name="Darrah R."/>
            <person name="LiPuma J.J."/>
        </authorList>
    </citation>
    <scope>NUCLEOTIDE SEQUENCE [LARGE SCALE GENOMIC DNA]</scope>
    <source>
        <strain evidence="7 10">HI4681</strain>
    </source>
</reference>
<feature type="transmembrane region" description="Helical" evidence="6">
    <location>
        <begin position="137"/>
        <end position="157"/>
    </location>
</feature>
<dbReference type="Pfam" id="PF03649">
    <property type="entry name" value="UPF0014"/>
    <property type="match status" value="1"/>
</dbReference>
<organism evidence="8 9">
    <name type="scientific">Bordetella pseudohinzii</name>
    <dbReference type="NCBI Taxonomy" id="1331258"/>
    <lineage>
        <taxon>Bacteria</taxon>
        <taxon>Pseudomonadati</taxon>
        <taxon>Pseudomonadota</taxon>
        <taxon>Betaproteobacteria</taxon>
        <taxon>Burkholderiales</taxon>
        <taxon>Alcaligenaceae</taxon>
        <taxon>Bordetella</taxon>
    </lineage>
</organism>
<feature type="transmembrane region" description="Helical" evidence="6">
    <location>
        <begin position="46"/>
        <end position="67"/>
    </location>
</feature>
<keyword evidence="4 6" id="KW-1133">Transmembrane helix</keyword>
<reference evidence="8 9" key="1">
    <citation type="submission" date="2015-09" db="EMBL/GenBank/DDBJ databases">
        <authorList>
            <person name="Jackson K.R."/>
            <person name="Lunt B.L."/>
            <person name="Fisher J.N.B."/>
            <person name="Gardner A.V."/>
            <person name="Bailey M.E."/>
            <person name="Deus L.M."/>
            <person name="Earl A.S."/>
            <person name="Gibby P.D."/>
            <person name="Hartmann K.A."/>
            <person name="Liu J.E."/>
            <person name="Manci A.M."/>
            <person name="Nielsen D.A."/>
            <person name="Solomon M.B."/>
            <person name="Breakwell D.P."/>
            <person name="Burnett S.H."/>
            <person name="Grose J.H."/>
        </authorList>
    </citation>
    <scope>NUCLEOTIDE SEQUENCE [LARGE SCALE GENOMIC DNA]</scope>
    <source>
        <strain evidence="8 9">2789STDY5608636</strain>
    </source>
</reference>
<evidence type="ECO:0000313" key="10">
    <source>
        <dbReference type="Proteomes" id="UP000092950"/>
    </source>
</evidence>
<sequence length="274" mass="29045">MNSLTQPAVQGVLTLQASDLAIAASLVALSALISLGLRLRMERSILWAAARTVVQLLLVGHILRVVFANAAPWLTTIVVLIMMGLAAREVAARPAERLSAAGNLRIGALAVVSTTAVTALFILSTALRPDPWYDPRYLISLVGIVLGSVLNAGSLALDNMLVGVRRERAAIEARIALGATPRQAFSMLMRESVRRGLVPSINQMAAAGIITLPGIMTGQIIAGMDPVEAVKYQILILFLLCGASGLAAIGVSWAALHRLSDGRGRLRLDRLHAR</sequence>
<accession>A0A0M7CBT2</accession>
<evidence type="ECO:0000256" key="5">
    <source>
        <dbReference type="ARBA" id="ARBA00023136"/>
    </source>
</evidence>
<feature type="transmembrane region" description="Helical" evidence="6">
    <location>
        <begin position="73"/>
        <end position="91"/>
    </location>
</feature>
<feature type="transmembrane region" description="Helical" evidence="6">
    <location>
        <begin position="103"/>
        <end position="125"/>
    </location>
</feature>
<dbReference type="PANTHER" id="PTHR30028">
    <property type="entry name" value="UPF0014 INNER MEMBRANE PROTEIN YBBM-RELATED"/>
    <property type="match status" value="1"/>
</dbReference>
<dbReference type="GO" id="GO:0005886">
    <property type="term" value="C:plasma membrane"/>
    <property type="evidence" value="ECO:0007669"/>
    <property type="project" value="TreeGrafter"/>
</dbReference>
<dbReference type="InterPro" id="IPR005226">
    <property type="entry name" value="UPF0014_fam"/>
</dbReference>
<feature type="transmembrane region" description="Helical" evidence="6">
    <location>
        <begin position="204"/>
        <end position="222"/>
    </location>
</feature>
<dbReference type="OrthoDB" id="9791807at2"/>
<comment type="similarity">
    <text evidence="2">Belongs to the UPF0014 family.</text>
</comment>
<gene>
    <name evidence="8" type="primary">ybbM</name>
    <name evidence="7" type="ORF">BBN53_11255</name>
    <name evidence="8" type="ORF">ERS370011_00305</name>
</gene>
<evidence type="ECO:0000256" key="4">
    <source>
        <dbReference type="ARBA" id="ARBA00022989"/>
    </source>
</evidence>
<evidence type="ECO:0000313" key="7">
    <source>
        <dbReference type="EMBL" id="ANY16419.1"/>
    </source>
</evidence>
<evidence type="ECO:0000256" key="6">
    <source>
        <dbReference type="SAM" id="Phobius"/>
    </source>
</evidence>
<keyword evidence="5 6" id="KW-0472">Membrane</keyword>
<dbReference type="RefSeq" id="WP_048025714.1">
    <property type="nucleotide sequence ID" value="NZ_CAJGUP010000170.1"/>
</dbReference>
<name>A0A0J6CA07_9BORD</name>
<evidence type="ECO:0000256" key="2">
    <source>
        <dbReference type="ARBA" id="ARBA00005268"/>
    </source>
</evidence>
<evidence type="ECO:0000256" key="1">
    <source>
        <dbReference type="ARBA" id="ARBA00004141"/>
    </source>
</evidence>
<dbReference type="EMBL" id="CP016440">
    <property type="protein sequence ID" value="ANY16419.1"/>
    <property type="molecule type" value="Genomic_DNA"/>
</dbReference>
<dbReference type="AlphaFoldDB" id="A0A0J6CA07"/>
<accession>A0A0J6CA07</accession>
<proteinExistence type="inferred from homology"/>
<dbReference type="PANTHER" id="PTHR30028:SF0">
    <property type="entry name" value="PROTEIN ALUMINUM SENSITIVE 3"/>
    <property type="match status" value="1"/>
</dbReference>
<dbReference type="Proteomes" id="UP000053096">
    <property type="component" value="Unassembled WGS sequence"/>
</dbReference>
<protein>
    <submittedName>
        <fullName evidence="8">ABC-type uncharacterized transport system, permease component</fullName>
    </submittedName>
    <submittedName>
        <fullName evidence="7">Iron export ABC transporter permease subunit FetB</fullName>
    </submittedName>
</protein>
<feature type="transmembrane region" description="Helical" evidence="6">
    <location>
        <begin position="20"/>
        <end position="39"/>
    </location>
</feature>
<keyword evidence="10" id="KW-1185">Reference proteome</keyword>
<dbReference type="KEGG" id="bpdz:BBN53_11255"/>
<evidence type="ECO:0000256" key="3">
    <source>
        <dbReference type="ARBA" id="ARBA00022692"/>
    </source>
</evidence>